<dbReference type="GeneID" id="72462466"/>
<sequence length="118" mass="13428">MSTFEIILWVLAFAVVTMIIYGWGLVKSSRQQDDLLAILYRKGEAAIRRALKKKGPMTRAQLEEGLAGIRASLFYTKNRAVVRDAHTFAGQLLESMTQRGELLLDNGTYRLNPDRKKR</sequence>
<dbReference type="EMBL" id="CZBE01000016">
    <property type="protein sequence ID" value="CUP92295.1"/>
    <property type="molecule type" value="Genomic_DNA"/>
</dbReference>
<evidence type="ECO:0000313" key="7">
    <source>
        <dbReference type="Proteomes" id="UP000260828"/>
    </source>
</evidence>
<evidence type="ECO:0000313" key="5">
    <source>
        <dbReference type="Proteomes" id="UP000095765"/>
    </source>
</evidence>
<dbReference type="AlphaFoldDB" id="A0A174SA53"/>
<dbReference type="RefSeq" id="WP_006875948.1">
    <property type="nucleotide sequence ID" value="NZ_CABIWA010000018.1"/>
</dbReference>
<dbReference type="Proteomes" id="UP000260828">
    <property type="component" value="Unassembled WGS sequence"/>
</dbReference>
<reference evidence="6" key="2">
    <citation type="submission" date="2017-04" db="EMBL/GenBank/DDBJ databases">
        <title>Function of individual gut microbiota members based on whole genome sequencing of pure cultures obtained from chicken caecum.</title>
        <authorList>
            <person name="Medvecky M."/>
            <person name="Cejkova D."/>
            <person name="Polansky O."/>
            <person name="Karasova D."/>
            <person name="Kubasova T."/>
            <person name="Cizek A."/>
            <person name="Rychlik I."/>
        </authorList>
    </citation>
    <scope>NUCLEOTIDE SEQUENCE [LARGE SCALE GENOMIC DNA]</scope>
    <source>
        <strain evidence="6">An175</strain>
    </source>
</reference>
<evidence type="ECO:0000256" key="1">
    <source>
        <dbReference type="SAM" id="Phobius"/>
    </source>
</evidence>
<name>A0A174SA53_9FIRM</name>
<reference evidence="4 7" key="4">
    <citation type="submission" date="2018-08" db="EMBL/GenBank/DDBJ databases">
        <title>A genome reference for cultivated species of the human gut microbiota.</title>
        <authorList>
            <person name="Zou Y."/>
            <person name="Xue W."/>
            <person name="Luo G."/>
        </authorList>
    </citation>
    <scope>NUCLEOTIDE SEQUENCE [LARGE SCALE GENOMIC DNA]</scope>
    <source>
        <strain evidence="4 7">TF05-12AC</strain>
    </source>
</reference>
<dbReference type="OrthoDB" id="1681929at2"/>
<evidence type="ECO:0000313" key="3">
    <source>
        <dbReference type="EMBL" id="OUP70029.1"/>
    </source>
</evidence>
<dbReference type="Proteomes" id="UP000196386">
    <property type="component" value="Unassembled WGS sequence"/>
</dbReference>
<keyword evidence="1" id="KW-0472">Membrane</keyword>
<dbReference type="EMBL" id="NFKP01000006">
    <property type="protein sequence ID" value="OUP70029.1"/>
    <property type="molecule type" value="Genomic_DNA"/>
</dbReference>
<proteinExistence type="predicted"/>
<dbReference type="EMBL" id="QVME01000012">
    <property type="protein sequence ID" value="RGE65596.1"/>
    <property type="molecule type" value="Genomic_DNA"/>
</dbReference>
<keyword evidence="1" id="KW-1133">Transmembrane helix</keyword>
<evidence type="ECO:0000313" key="2">
    <source>
        <dbReference type="EMBL" id="CUP92295.1"/>
    </source>
</evidence>
<protein>
    <submittedName>
        <fullName evidence="2">Uncharacterized protein</fullName>
    </submittedName>
</protein>
<organism evidence="2 5">
    <name type="scientific">Anaerotruncus colihominis</name>
    <dbReference type="NCBI Taxonomy" id="169435"/>
    <lineage>
        <taxon>Bacteria</taxon>
        <taxon>Bacillati</taxon>
        <taxon>Bacillota</taxon>
        <taxon>Clostridia</taxon>
        <taxon>Eubacteriales</taxon>
        <taxon>Oscillospiraceae</taxon>
        <taxon>Anaerotruncus</taxon>
    </lineage>
</organism>
<gene>
    <name evidence="3" type="ORF">B5F11_06800</name>
    <name evidence="4" type="ORF">DXC40_16400</name>
    <name evidence="2" type="ORF">ERS852551_02410</name>
</gene>
<evidence type="ECO:0000313" key="6">
    <source>
        <dbReference type="Proteomes" id="UP000196386"/>
    </source>
</evidence>
<accession>A0A174SA53</accession>
<reference evidence="2 5" key="1">
    <citation type="submission" date="2015-09" db="EMBL/GenBank/DDBJ databases">
        <authorList>
            <consortium name="Pathogen Informatics"/>
        </authorList>
    </citation>
    <scope>NUCLEOTIDE SEQUENCE [LARGE SCALE GENOMIC DNA]</scope>
    <source>
        <strain evidence="2 5">2789STDY5834939</strain>
    </source>
</reference>
<keyword evidence="1" id="KW-0812">Transmembrane</keyword>
<dbReference type="Proteomes" id="UP000095765">
    <property type="component" value="Unassembled WGS sequence"/>
</dbReference>
<feature type="transmembrane region" description="Helical" evidence="1">
    <location>
        <begin position="6"/>
        <end position="26"/>
    </location>
</feature>
<evidence type="ECO:0000313" key="4">
    <source>
        <dbReference type="EMBL" id="RGE65596.1"/>
    </source>
</evidence>
<reference evidence="3" key="3">
    <citation type="journal article" date="2018" name="BMC Genomics">
        <title>Whole genome sequencing and function prediction of 133 gut anaerobes isolated from chicken caecum in pure cultures.</title>
        <authorList>
            <person name="Medvecky M."/>
            <person name="Cejkova D."/>
            <person name="Polansky O."/>
            <person name="Karasova D."/>
            <person name="Kubasova T."/>
            <person name="Cizek A."/>
            <person name="Rychlik I."/>
        </authorList>
    </citation>
    <scope>NUCLEOTIDE SEQUENCE</scope>
    <source>
        <strain evidence="3">An175</strain>
    </source>
</reference>